<comment type="caution">
    <text evidence="8">The sequence shown here is derived from an EMBL/GenBank/DDBJ whole genome shotgun (WGS) entry which is preliminary data.</text>
</comment>
<evidence type="ECO:0000256" key="6">
    <source>
        <dbReference type="SAM" id="Phobius"/>
    </source>
</evidence>
<feature type="transmembrane region" description="Helical" evidence="6">
    <location>
        <begin position="128"/>
        <end position="145"/>
    </location>
</feature>
<dbReference type="Pfam" id="PF00892">
    <property type="entry name" value="EamA"/>
    <property type="match status" value="2"/>
</dbReference>
<protein>
    <submittedName>
        <fullName evidence="8">Drug/metabolite transporter (DMT)-like permease</fullName>
    </submittedName>
</protein>
<feature type="transmembrane region" description="Helical" evidence="6">
    <location>
        <begin position="100"/>
        <end position="121"/>
    </location>
</feature>
<dbReference type="SUPFAM" id="SSF103481">
    <property type="entry name" value="Multidrug resistance efflux transporter EmrE"/>
    <property type="match status" value="2"/>
</dbReference>
<comment type="subcellular location">
    <subcellularLocation>
        <location evidence="1">Membrane</location>
        <topology evidence="1">Multi-pass membrane protein</topology>
    </subcellularLocation>
</comment>
<evidence type="ECO:0000313" key="8">
    <source>
        <dbReference type="EMBL" id="RAJ06740.1"/>
    </source>
</evidence>
<evidence type="ECO:0000256" key="2">
    <source>
        <dbReference type="ARBA" id="ARBA00007362"/>
    </source>
</evidence>
<reference evidence="8 9" key="1">
    <citation type="submission" date="2018-06" db="EMBL/GenBank/DDBJ databases">
        <title>Genomic Encyclopedia of Archaeal and Bacterial Type Strains, Phase II (KMG-II): from individual species to whole genera.</title>
        <authorList>
            <person name="Goeker M."/>
        </authorList>
    </citation>
    <scope>NUCLEOTIDE SEQUENCE [LARGE SCALE GENOMIC DNA]</scope>
    <source>
        <strain evidence="8 9">DSM 23857</strain>
    </source>
</reference>
<evidence type="ECO:0000256" key="3">
    <source>
        <dbReference type="ARBA" id="ARBA00022692"/>
    </source>
</evidence>
<dbReference type="PANTHER" id="PTHR32322:SF2">
    <property type="entry name" value="EAMA DOMAIN-CONTAINING PROTEIN"/>
    <property type="match status" value="1"/>
</dbReference>
<feature type="transmembrane region" description="Helical" evidence="6">
    <location>
        <begin position="41"/>
        <end position="60"/>
    </location>
</feature>
<feature type="transmembrane region" description="Helical" evidence="6">
    <location>
        <begin position="256"/>
        <end position="273"/>
    </location>
</feature>
<name>A0A327QQY4_9BACT</name>
<feature type="transmembrane region" description="Helical" evidence="6">
    <location>
        <begin position="12"/>
        <end position="29"/>
    </location>
</feature>
<dbReference type="EMBL" id="QLLL01000003">
    <property type="protein sequence ID" value="RAJ06740.1"/>
    <property type="molecule type" value="Genomic_DNA"/>
</dbReference>
<organism evidence="8 9">
    <name type="scientific">Chitinophaga skermanii</name>
    <dbReference type="NCBI Taxonomy" id="331697"/>
    <lineage>
        <taxon>Bacteria</taxon>
        <taxon>Pseudomonadati</taxon>
        <taxon>Bacteroidota</taxon>
        <taxon>Chitinophagia</taxon>
        <taxon>Chitinophagales</taxon>
        <taxon>Chitinophagaceae</taxon>
        <taxon>Chitinophaga</taxon>
    </lineage>
</organism>
<feature type="transmembrane region" description="Helical" evidence="6">
    <location>
        <begin position="157"/>
        <end position="177"/>
    </location>
</feature>
<evidence type="ECO:0000256" key="1">
    <source>
        <dbReference type="ARBA" id="ARBA00004141"/>
    </source>
</evidence>
<comment type="similarity">
    <text evidence="2">Belongs to the EamA transporter family.</text>
</comment>
<dbReference type="GO" id="GO:0016020">
    <property type="term" value="C:membrane"/>
    <property type="evidence" value="ECO:0007669"/>
    <property type="project" value="UniProtKB-SubCell"/>
</dbReference>
<dbReference type="InterPro" id="IPR037185">
    <property type="entry name" value="EmrE-like"/>
</dbReference>
<dbReference type="InterPro" id="IPR000620">
    <property type="entry name" value="EamA_dom"/>
</dbReference>
<sequence length="299" mass="32748">MKTMSTSSSSPLLIPALLAVYIIWGSTYLGLKIATMEVPPFLFSAFRFLTAGSILLAFAIGKEKKWPTWKEVWMASIVGICLIGIGNTVVAFAVHYMPSGIVSLVVAAAPAWFILLDWGFFSKKKPTWLTIAGVLIGFLGLYLIFDPFKTDAVRDYPLWPIGIIIFGSITWVTGSLLSPRLQLPAQMTATSIQMIAGGIFSFIASLILEPNWPSFGDLTIRTYEAFAYLVIFGSLIGYSSYSWLVNNAPPRITATYAYVNPVVALFLGFWIANEHLSPEVLKGSAVVIAGVVLMTLRKK</sequence>
<keyword evidence="5 6" id="KW-0472">Membrane</keyword>
<accession>A0A327QQY4</accession>
<dbReference type="PANTHER" id="PTHR32322">
    <property type="entry name" value="INNER MEMBRANE TRANSPORTER"/>
    <property type="match status" value="1"/>
</dbReference>
<evidence type="ECO:0000256" key="4">
    <source>
        <dbReference type="ARBA" id="ARBA00022989"/>
    </source>
</evidence>
<evidence type="ECO:0000313" key="9">
    <source>
        <dbReference type="Proteomes" id="UP000249547"/>
    </source>
</evidence>
<feature type="transmembrane region" description="Helical" evidence="6">
    <location>
        <begin position="227"/>
        <end position="244"/>
    </location>
</feature>
<dbReference type="Proteomes" id="UP000249547">
    <property type="component" value="Unassembled WGS sequence"/>
</dbReference>
<gene>
    <name evidence="8" type="ORF">LX64_01867</name>
</gene>
<evidence type="ECO:0000256" key="5">
    <source>
        <dbReference type="ARBA" id="ARBA00023136"/>
    </source>
</evidence>
<keyword evidence="9" id="KW-1185">Reference proteome</keyword>
<proteinExistence type="inferred from homology"/>
<feature type="domain" description="EamA" evidence="7">
    <location>
        <begin position="16"/>
        <end position="145"/>
    </location>
</feature>
<feature type="transmembrane region" description="Helical" evidence="6">
    <location>
        <begin position="189"/>
        <end position="207"/>
    </location>
</feature>
<evidence type="ECO:0000259" key="7">
    <source>
        <dbReference type="Pfam" id="PF00892"/>
    </source>
</evidence>
<dbReference type="OrthoDB" id="9812547at2"/>
<dbReference type="AlphaFoldDB" id="A0A327QQY4"/>
<dbReference type="InterPro" id="IPR050638">
    <property type="entry name" value="AA-Vitamin_Transporters"/>
</dbReference>
<feature type="transmembrane region" description="Helical" evidence="6">
    <location>
        <begin position="72"/>
        <end position="94"/>
    </location>
</feature>
<keyword evidence="3 6" id="KW-0812">Transmembrane</keyword>
<feature type="domain" description="EamA" evidence="7">
    <location>
        <begin position="160"/>
        <end position="295"/>
    </location>
</feature>
<keyword evidence="4 6" id="KW-1133">Transmembrane helix</keyword>